<protein>
    <submittedName>
        <fullName evidence="1">Phage tail domain-containing protein</fullName>
    </submittedName>
</protein>
<keyword evidence="2" id="KW-1185">Reference proteome</keyword>
<name>A0ABV3M739_9ACTN</name>
<proteinExistence type="predicted"/>
<reference evidence="1 2" key="1">
    <citation type="submission" date="2024-06" db="EMBL/GenBank/DDBJ databases">
        <title>The Natural Products Discovery Center: Release of the First 8490 Sequenced Strains for Exploring Actinobacteria Biosynthetic Diversity.</title>
        <authorList>
            <person name="Kalkreuter E."/>
            <person name="Kautsar S.A."/>
            <person name="Yang D."/>
            <person name="Bader C.D."/>
            <person name="Teijaro C.N."/>
            <person name="Fluegel L."/>
            <person name="Davis C.M."/>
            <person name="Simpson J.R."/>
            <person name="Lauterbach L."/>
            <person name="Steele A.D."/>
            <person name="Gui C."/>
            <person name="Meng S."/>
            <person name="Li G."/>
            <person name="Viehrig K."/>
            <person name="Ye F."/>
            <person name="Su P."/>
            <person name="Kiefer A.F."/>
            <person name="Nichols A."/>
            <person name="Cepeda A.J."/>
            <person name="Yan W."/>
            <person name="Fan B."/>
            <person name="Jiang Y."/>
            <person name="Adhikari A."/>
            <person name="Zheng C.-J."/>
            <person name="Schuster L."/>
            <person name="Cowan T.M."/>
            <person name="Smanski M.J."/>
            <person name="Chevrette M.G."/>
            <person name="De Carvalho L.P.S."/>
            <person name="Shen B."/>
        </authorList>
    </citation>
    <scope>NUCLEOTIDE SEQUENCE [LARGE SCALE GENOMIC DNA]</scope>
    <source>
        <strain evidence="1 2">NPDC047833</strain>
    </source>
</reference>
<dbReference type="Proteomes" id="UP001553843">
    <property type="component" value="Unassembled WGS sequence"/>
</dbReference>
<sequence>MKGRNGEGEEILLTGFADRHWPSIIMQPGAIGLDMPPFALFSDDSPNLDGATYRSARASAREVMIPVHLYGIDRRTVNQLKRTLFKSLNPKRGYCVLMFSEGDEARILKAYYKGGMEGSEGTDTSGITWAKYALQFSAMDPWFYPEREEQVRWDFGEGAPFLSSSAPFFPLKISRGVMGAGGSSLTISNPGDIEAWPVWKLHGPIRSFKLTSPYAETVKASPPADGSDLVPSGRVLTIDTRPGRKTVRDDLGANYWSKLDTNPQFWSVEPGETSASVSVVTGSGKAAVTLTFQPRYASFV</sequence>
<accession>A0ABV3M739</accession>
<dbReference type="RefSeq" id="WP_359774995.1">
    <property type="nucleotide sequence ID" value="NZ_JBEYRR010000002.1"/>
</dbReference>
<dbReference type="EMBL" id="JBEYRS010000026">
    <property type="protein sequence ID" value="MEW2367523.1"/>
    <property type="molecule type" value="Genomic_DNA"/>
</dbReference>
<gene>
    <name evidence="1" type="ORF">AB0887_37025</name>
</gene>
<organism evidence="1 2">
    <name type="scientific">Streptomyces huasconensis</name>
    <dbReference type="NCBI Taxonomy" id="1854574"/>
    <lineage>
        <taxon>Bacteria</taxon>
        <taxon>Bacillati</taxon>
        <taxon>Actinomycetota</taxon>
        <taxon>Actinomycetes</taxon>
        <taxon>Kitasatosporales</taxon>
        <taxon>Streptomycetaceae</taxon>
        <taxon>Streptomyces</taxon>
    </lineage>
</organism>
<evidence type="ECO:0000313" key="1">
    <source>
        <dbReference type="EMBL" id="MEW2367523.1"/>
    </source>
</evidence>
<evidence type="ECO:0000313" key="2">
    <source>
        <dbReference type="Proteomes" id="UP001553843"/>
    </source>
</evidence>
<comment type="caution">
    <text evidence="1">The sequence shown here is derived from an EMBL/GenBank/DDBJ whole genome shotgun (WGS) entry which is preliminary data.</text>
</comment>